<dbReference type="AlphaFoldDB" id="A0A051UGZ4"/>
<dbReference type="Proteomes" id="UP000025947">
    <property type="component" value="Unassembled WGS sequence"/>
</dbReference>
<reference evidence="2 3" key="1">
    <citation type="submission" date="2014-04" db="EMBL/GenBank/DDBJ databases">
        <title>The Genome Sequence of Mycobacterium tuberculosis TKK-01-0051.</title>
        <authorList>
            <consortium name="The Broad Institute Genomics Platform"/>
            <consortium name="The Broad Institute Genome Sequencing Center for Infectious Disease"/>
            <person name="Earl A.M."/>
            <person name="Cohen K."/>
            <person name="Pym A."/>
            <person name="Bishai W."/>
            <person name="Maharaj K."/>
            <person name="Desjardins C."/>
            <person name="Abeel T."/>
            <person name="Young S."/>
            <person name="Zeng Q."/>
            <person name="Gargeya S."/>
            <person name="Abouelleil A."/>
            <person name="Alvarado L."/>
            <person name="Chapman S.B."/>
            <person name="Gainer-Dewar J."/>
            <person name="Goldberg J."/>
            <person name="Griggs A."/>
            <person name="Gujja S."/>
            <person name="Hansen M."/>
            <person name="Howarth C."/>
            <person name="Imamovic A."/>
            <person name="Larimer J."/>
            <person name="Murphy C."/>
            <person name="Naylor J."/>
            <person name="Pearson M."/>
            <person name="Poon T.W."/>
            <person name="Priest M."/>
            <person name="Roberts A."/>
            <person name="Saif S."/>
            <person name="Shea T."/>
            <person name="Sykes S."/>
            <person name="Wortman J."/>
            <person name="Nusbaum C."/>
            <person name="Birren B."/>
        </authorList>
    </citation>
    <scope>NUCLEOTIDE SEQUENCE [LARGE SCALE GENOMIC DNA]</scope>
    <source>
        <strain evidence="2 3">TKK-01-0051</strain>
    </source>
</reference>
<keyword evidence="3" id="KW-1185">Reference proteome</keyword>
<evidence type="ECO:0000313" key="2">
    <source>
        <dbReference type="EMBL" id="KBZ68233.1"/>
    </source>
</evidence>
<dbReference type="PATRIC" id="fig|1324261.3.peg.790"/>
<feature type="domain" description="DUF732" evidence="1">
    <location>
        <begin position="33"/>
        <end position="111"/>
    </location>
</feature>
<dbReference type="Pfam" id="PF05305">
    <property type="entry name" value="DUF732"/>
    <property type="match status" value="1"/>
</dbReference>
<organism evidence="2 3">
    <name type="scientific">Mycobacterium [tuberculosis] TKK-01-0051</name>
    <dbReference type="NCBI Taxonomy" id="1324261"/>
    <lineage>
        <taxon>Bacteria</taxon>
        <taxon>Bacillati</taxon>
        <taxon>Actinomycetota</taxon>
        <taxon>Actinomycetes</taxon>
        <taxon>Mycobacteriales</taxon>
        <taxon>Mycobacteriaceae</taxon>
        <taxon>Mycobacterium</taxon>
        <taxon>Mycobacterium avium complex (MAC)</taxon>
    </lineage>
</organism>
<comment type="caution">
    <text evidence="2">The sequence shown here is derived from an EMBL/GenBank/DDBJ whole genome shotgun (WGS) entry which is preliminary data.</text>
</comment>
<gene>
    <name evidence="2" type="ORF">K875_00779</name>
</gene>
<dbReference type="EMBL" id="JLXW01000002">
    <property type="protein sequence ID" value="KBZ68233.1"/>
    <property type="molecule type" value="Genomic_DNA"/>
</dbReference>
<accession>A0A051UGZ4</accession>
<name>A0A051UGZ4_9MYCO</name>
<dbReference type="InterPro" id="IPR007969">
    <property type="entry name" value="DUF732"/>
</dbReference>
<dbReference type="HOGENOM" id="CLU_167533_0_0_11"/>
<evidence type="ECO:0000259" key="1">
    <source>
        <dbReference type="Pfam" id="PF05305"/>
    </source>
</evidence>
<sequence>MSSRRFATGFVGSALLGGPLLAGLIWAGPAQADAAGFLNDMHRDGVHAVSGGDAALLQAGLNVCQQLSWGAPESQLEGLALQRSDERQGAGGLSPQQANDIVGYAERDLCPGA</sequence>
<protein>
    <recommendedName>
        <fullName evidence="1">DUF732 domain-containing protein</fullName>
    </recommendedName>
</protein>
<evidence type="ECO:0000313" key="3">
    <source>
        <dbReference type="Proteomes" id="UP000025947"/>
    </source>
</evidence>
<proteinExistence type="predicted"/>
<dbReference type="RefSeq" id="WP_044483501.1">
    <property type="nucleotide sequence ID" value="NZ_KK328284.1"/>
</dbReference>